<dbReference type="PROSITE" id="PS51257">
    <property type="entry name" value="PROKAR_LIPOPROTEIN"/>
    <property type="match status" value="1"/>
</dbReference>
<evidence type="ECO:0008006" key="2">
    <source>
        <dbReference type="Google" id="ProtNLM"/>
    </source>
</evidence>
<sequence>MKKIILWTALISVVTLFIGACAKRDDATVTATAVTCDRTASGSITIGSDTVSSSYLMDTPNTPETGCYAMTSTGFPTGTQSISQQRIITSSTSFVDYVGYFSDTACATGISYLYQKYSSLSVVGEVTGLSTLSGSRPSSAYKVTYKSDCATAKGEIDAGTEALNYQYSNTGVYLTTGTEQTFSTEVTQSTYNIWATEDNGSVISFYNGDDSQTDYPSGWNNNDTNYVK</sequence>
<dbReference type="AlphaFoldDB" id="A0A382TG84"/>
<proteinExistence type="predicted"/>
<gene>
    <name evidence="1" type="ORF">METZ01_LOCUS373646</name>
</gene>
<name>A0A382TG84_9ZZZZ</name>
<accession>A0A382TG84</accession>
<organism evidence="1">
    <name type="scientific">marine metagenome</name>
    <dbReference type="NCBI Taxonomy" id="408172"/>
    <lineage>
        <taxon>unclassified sequences</taxon>
        <taxon>metagenomes</taxon>
        <taxon>ecological metagenomes</taxon>
    </lineage>
</organism>
<evidence type="ECO:0000313" key="1">
    <source>
        <dbReference type="EMBL" id="SVD20792.1"/>
    </source>
</evidence>
<dbReference type="EMBL" id="UINC01136183">
    <property type="protein sequence ID" value="SVD20792.1"/>
    <property type="molecule type" value="Genomic_DNA"/>
</dbReference>
<protein>
    <recommendedName>
        <fullName evidence="2">Lipoprotein</fullName>
    </recommendedName>
</protein>
<reference evidence="1" key="1">
    <citation type="submission" date="2018-05" db="EMBL/GenBank/DDBJ databases">
        <authorList>
            <person name="Lanie J.A."/>
            <person name="Ng W.-L."/>
            <person name="Kazmierczak K.M."/>
            <person name="Andrzejewski T.M."/>
            <person name="Davidsen T.M."/>
            <person name="Wayne K.J."/>
            <person name="Tettelin H."/>
            <person name="Glass J.I."/>
            <person name="Rusch D."/>
            <person name="Podicherti R."/>
            <person name="Tsui H.-C.T."/>
            <person name="Winkler M.E."/>
        </authorList>
    </citation>
    <scope>NUCLEOTIDE SEQUENCE</scope>
</reference>